<dbReference type="GO" id="GO:0016787">
    <property type="term" value="F:hydrolase activity"/>
    <property type="evidence" value="ECO:0007669"/>
    <property type="project" value="UniProtKB-KW"/>
</dbReference>
<name>A0A8W8JFE1_MAGGI</name>
<evidence type="ECO:0000313" key="9">
    <source>
        <dbReference type="EnsemblMetazoa" id="G18739.1:cds"/>
    </source>
</evidence>
<reference evidence="9" key="1">
    <citation type="submission" date="2022-08" db="UniProtKB">
        <authorList>
            <consortium name="EnsemblMetazoa"/>
        </authorList>
    </citation>
    <scope>IDENTIFICATION</scope>
    <source>
        <strain evidence="9">05x7-T-G4-1.051#20</strain>
    </source>
</reference>
<dbReference type="GO" id="GO:0046872">
    <property type="term" value="F:metal ion binding"/>
    <property type="evidence" value="ECO:0007669"/>
    <property type="project" value="UniProtKB-KW"/>
</dbReference>
<dbReference type="Pfam" id="PF13359">
    <property type="entry name" value="DDE_Tnp_4"/>
    <property type="match status" value="1"/>
</dbReference>
<evidence type="ECO:0000313" key="10">
    <source>
        <dbReference type="Proteomes" id="UP000005408"/>
    </source>
</evidence>
<keyword evidence="5" id="KW-0479">Metal-binding</keyword>
<evidence type="ECO:0000256" key="7">
    <source>
        <dbReference type="ARBA" id="ARBA00023242"/>
    </source>
</evidence>
<proteinExistence type="inferred from homology"/>
<evidence type="ECO:0000256" key="3">
    <source>
        <dbReference type="ARBA" id="ARBA00006958"/>
    </source>
</evidence>
<organism evidence="9 10">
    <name type="scientific">Magallana gigas</name>
    <name type="common">Pacific oyster</name>
    <name type="synonym">Crassostrea gigas</name>
    <dbReference type="NCBI Taxonomy" id="29159"/>
    <lineage>
        <taxon>Eukaryota</taxon>
        <taxon>Metazoa</taxon>
        <taxon>Spiralia</taxon>
        <taxon>Lophotrochozoa</taxon>
        <taxon>Mollusca</taxon>
        <taxon>Bivalvia</taxon>
        <taxon>Autobranchia</taxon>
        <taxon>Pteriomorphia</taxon>
        <taxon>Ostreida</taxon>
        <taxon>Ostreoidea</taxon>
        <taxon>Ostreidae</taxon>
        <taxon>Magallana</taxon>
    </lineage>
</organism>
<evidence type="ECO:0000256" key="4">
    <source>
        <dbReference type="ARBA" id="ARBA00022722"/>
    </source>
</evidence>
<dbReference type="GO" id="GO:0004518">
    <property type="term" value="F:nuclease activity"/>
    <property type="evidence" value="ECO:0007669"/>
    <property type="project" value="UniProtKB-KW"/>
</dbReference>
<comment type="subcellular location">
    <subcellularLocation>
        <location evidence="2">Nucleus</location>
    </subcellularLocation>
</comment>
<dbReference type="PANTHER" id="PTHR22930:SF85">
    <property type="entry name" value="GH03217P-RELATED"/>
    <property type="match status" value="1"/>
</dbReference>
<comment type="cofactor">
    <cofactor evidence="1">
        <name>a divalent metal cation</name>
        <dbReference type="ChEBI" id="CHEBI:60240"/>
    </cofactor>
</comment>
<dbReference type="EnsemblMetazoa" id="G18739.1">
    <property type="protein sequence ID" value="G18739.1:cds"/>
    <property type="gene ID" value="G18739"/>
</dbReference>
<dbReference type="InterPro" id="IPR027806">
    <property type="entry name" value="HARBI1_dom"/>
</dbReference>
<feature type="domain" description="DDE Tnp4" evidence="8">
    <location>
        <begin position="146"/>
        <end position="296"/>
    </location>
</feature>
<dbReference type="PANTHER" id="PTHR22930">
    <property type="match status" value="1"/>
</dbReference>
<keyword evidence="4" id="KW-0540">Nuclease</keyword>
<protein>
    <recommendedName>
        <fullName evidence="8">DDE Tnp4 domain-containing protein</fullName>
    </recommendedName>
</protein>
<dbReference type="Proteomes" id="UP000005408">
    <property type="component" value="Unassembled WGS sequence"/>
</dbReference>
<keyword evidence="6" id="KW-0378">Hydrolase</keyword>
<evidence type="ECO:0000256" key="1">
    <source>
        <dbReference type="ARBA" id="ARBA00001968"/>
    </source>
</evidence>
<keyword evidence="10" id="KW-1185">Reference proteome</keyword>
<sequence length="349" mass="39523">MISSCISDKSCIPLGTGRIEDYVEETVPTYTDPMFRAHFRMTRSSFEKLLLLIGPEISLTKTVSLERRTLACIWYLGNTETFRSVADRFGVSKGTLHLYLSKFTEVMQRHQILKNLISWPISDVEYTQISEKFSERAGFPNVVGALDGTYIPISGPTTFRDSYICRKGFPAMHLQAVCDSSLRFLDVFCGYPGSVHDSRVFRNSLLHDALQNLPGKYHLLGDSAYPLSNMLLTPFRDNGHLTSEQKKFNAAHSSTRVDIERSFGLLKGKLRKLKFLDMRKVEAIPGVVVTCCVLHNFILMNESFDEDMVEFERDENVNESGSETSEISERSAENLSGIEKRQEIMNLLG</sequence>
<evidence type="ECO:0000256" key="5">
    <source>
        <dbReference type="ARBA" id="ARBA00022723"/>
    </source>
</evidence>
<accession>A0A8W8JFE1</accession>
<keyword evidence="7" id="KW-0539">Nucleus</keyword>
<evidence type="ECO:0000259" key="8">
    <source>
        <dbReference type="Pfam" id="PF13359"/>
    </source>
</evidence>
<dbReference type="AlphaFoldDB" id="A0A8W8JFE1"/>
<comment type="similarity">
    <text evidence="3">Belongs to the HARBI1 family.</text>
</comment>
<evidence type="ECO:0000256" key="6">
    <source>
        <dbReference type="ARBA" id="ARBA00022801"/>
    </source>
</evidence>
<evidence type="ECO:0000256" key="2">
    <source>
        <dbReference type="ARBA" id="ARBA00004123"/>
    </source>
</evidence>
<dbReference type="GO" id="GO:0005634">
    <property type="term" value="C:nucleus"/>
    <property type="evidence" value="ECO:0007669"/>
    <property type="project" value="UniProtKB-SubCell"/>
</dbReference>
<dbReference type="InterPro" id="IPR045249">
    <property type="entry name" value="HARBI1-like"/>
</dbReference>